<gene>
    <name evidence="1" type="ORF">ACKA06_10625</name>
</gene>
<protein>
    <recommendedName>
        <fullName evidence="3">Apea-like HEPN domain-containing protein</fullName>
    </recommendedName>
</protein>
<sequence length="256" mass="30408">MTASTTSDNITNWKNLSYIDYFSQFIKSYLAFNAWMRTRYSHLRKDRKIIDTIKEENNEFRRRILNLLSSNDAEGETFKAYVSSLHNHLERFEVKNNNKKISFYDVFIKENPIKQASSTRNTLNYKVEISNKVEVSVHDSRGNQKYYLEQNKYNFQEILEDEDYQKLSLNQQTEVKNLYFECNPRKNENIVSSTATGKKMGQYYFVDDNELICKAIIEILYSLRCTLFHGEVLPDKDTNKVYEQAYHILIMLIQVL</sequence>
<keyword evidence="2" id="KW-1185">Reference proteome</keyword>
<proteinExistence type="predicted"/>
<evidence type="ECO:0000313" key="2">
    <source>
        <dbReference type="Proteomes" id="UP001628668"/>
    </source>
</evidence>
<evidence type="ECO:0008006" key="3">
    <source>
        <dbReference type="Google" id="ProtNLM"/>
    </source>
</evidence>
<organism evidence="1 2">
    <name type="scientific">Rossellomorea oryzaecorticis</name>
    <dbReference type="NCBI Taxonomy" id="1396505"/>
    <lineage>
        <taxon>Bacteria</taxon>
        <taxon>Bacillati</taxon>
        <taxon>Bacillota</taxon>
        <taxon>Bacilli</taxon>
        <taxon>Bacillales</taxon>
        <taxon>Bacillaceae</taxon>
        <taxon>Rossellomorea</taxon>
    </lineage>
</organism>
<comment type="caution">
    <text evidence="1">The sequence shown here is derived from an EMBL/GenBank/DDBJ whole genome shotgun (WGS) entry which is preliminary data.</text>
</comment>
<reference evidence="1 2" key="1">
    <citation type="submission" date="2024-12" db="EMBL/GenBank/DDBJ databases">
        <authorList>
            <person name="Li X."/>
            <person name="Zhang D."/>
        </authorList>
    </citation>
    <scope>NUCLEOTIDE SEQUENCE [LARGE SCALE GENOMIC DNA]</scope>
    <source>
        <strain evidence="1 2">JCM19602</strain>
    </source>
</reference>
<name>A0ABW8VPG3_9BACI</name>
<evidence type="ECO:0000313" key="1">
    <source>
        <dbReference type="EMBL" id="MFL8937242.1"/>
    </source>
</evidence>
<accession>A0ABW8VPG3</accession>
<dbReference type="Proteomes" id="UP001628668">
    <property type="component" value="Unassembled WGS sequence"/>
</dbReference>
<dbReference type="EMBL" id="JBJOSA010000007">
    <property type="protein sequence ID" value="MFL8937242.1"/>
    <property type="molecule type" value="Genomic_DNA"/>
</dbReference>
<dbReference type="RefSeq" id="WP_411159593.1">
    <property type="nucleotide sequence ID" value="NZ_JBJOSA010000007.1"/>
</dbReference>